<name>V5XFD7_MYCNE</name>
<keyword evidence="4" id="KW-1003">Cell membrane</keyword>
<dbReference type="AlphaFoldDB" id="V5XFD7"/>
<dbReference type="Gene3D" id="1.10.3720.10">
    <property type="entry name" value="MetI-like"/>
    <property type="match status" value="1"/>
</dbReference>
<accession>V5XFD7</accession>
<evidence type="ECO:0000256" key="1">
    <source>
        <dbReference type="ARBA" id="ARBA00004651"/>
    </source>
</evidence>
<protein>
    <submittedName>
        <fullName evidence="10">Spermidine/putrescine ABC transporter</fullName>
    </submittedName>
</protein>
<evidence type="ECO:0000256" key="4">
    <source>
        <dbReference type="ARBA" id="ARBA00022475"/>
    </source>
</evidence>
<dbReference type="GO" id="GO:0005886">
    <property type="term" value="C:plasma membrane"/>
    <property type="evidence" value="ECO:0007669"/>
    <property type="project" value="UniProtKB-SubCell"/>
</dbReference>
<organism evidence="10 11">
    <name type="scientific">Mycolicibacterium neoaurum VKM Ac-1815D</name>
    <dbReference type="NCBI Taxonomy" id="700508"/>
    <lineage>
        <taxon>Bacteria</taxon>
        <taxon>Bacillati</taxon>
        <taxon>Actinomycetota</taxon>
        <taxon>Actinomycetes</taxon>
        <taxon>Mycobacteriales</taxon>
        <taxon>Mycobacteriaceae</taxon>
        <taxon>Mycolicibacterium</taxon>
    </lineage>
</organism>
<feature type="transmembrane region" description="Helical" evidence="8">
    <location>
        <begin position="113"/>
        <end position="132"/>
    </location>
</feature>
<feature type="domain" description="ABC transmembrane type-1" evidence="9">
    <location>
        <begin position="44"/>
        <end position="233"/>
    </location>
</feature>
<proteinExistence type="inferred from homology"/>
<evidence type="ECO:0000256" key="3">
    <source>
        <dbReference type="ARBA" id="ARBA00022448"/>
    </source>
</evidence>
<evidence type="ECO:0000256" key="8">
    <source>
        <dbReference type="RuleBase" id="RU363032"/>
    </source>
</evidence>
<evidence type="ECO:0000259" key="9">
    <source>
        <dbReference type="PROSITE" id="PS50928"/>
    </source>
</evidence>
<keyword evidence="7 8" id="KW-0472">Membrane</keyword>
<dbReference type="Proteomes" id="UP000018763">
    <property type="component" value="Chromosome"/>
</dbReference>
<dbReference type="PROSITE" id="PS50928">
    <property type="entry name" value="ABC_TM1"/>
    <property type="match status" value="1"/>
</dbReference>
<keyword evidence="11" id="KW-1185">Reference proteome</keyword>
<dbReference type="InterPro" id="IPR000515">
    <property type="entry name" value="MetI-like"/>
</dbReference>
<keyword evidence="5 8" id="KW-0812">Transmembrane</keyword>
<dbReference type="CDD" id="cd06261">
    <property type="entry name" value="TM_PBP2"/>
    <property type="match status" value="1"/>
</dbReference>
<dbReference type="Pfam" id="PF00528">
    <property type="entry name" value="BPD_transp_1"/>
    <property type="match status" value="1"/>
</dbReference>
<feature type="transmembrane region" description="Helical" evidence="8">
    <location>
        <begin position="81"/>
        <end position="107"/>
    </location>
</feature>
<feature type="transmembrane region" description="Helical" evidence="8">
    <location>
        <begin position="212"/>
        <end position="233"/>
    </location>
</feature>
<reference evidence="10 11" key="1">
    <citation type="journal article" date="2014" name="Genome Announc.">
        <title>Complete Genome Sequence of Sterol-Transforming Mycobacterium neoaurum Strain VKM Ac-1815D.</title>
        <authorList>
            <person name="Shtratnikova V.Y."/>
            <person name="Bragin E.Y."/>
            <person name="Dovbnya D.V."/>
            <person name="Pekov Y.A."/>
            <person name="Schelkunov M.I."/>
            <person name="Strizhov N."/>
            <person name="Ivashina T.V."/>
            <person name="Ashapkin V.V."/>
            <person name="Donova M.V."/>
        </authorList>
    </citation>
    <scope>NUCLEOTIDE SEQUENCE [LARGE SCALE GENOMIC DNA]</scope>
    <source>
        <strain evidence="10 11">VKM Ac-1815D</strain>
    </source>
</reference>
<evidence type="ECO:0000256" key="6">
    <source>
        <dbReference type="ARBA" id="ARBA00022989"/>
    </source>
</evidence>
<dbReference type="EMBL" id="CP006936">
    <property type="protein sequence ID" value="AHC26114.1"/>
    <property type="molecule type" value="Genomic_DNA"/>
</dbReference>
<evidence type="ECO:0000313" key="11">
    <source>
        <dbReference type="Proteomes" id="UP000018763"/>
    </source>
</evidence>
<gene>
    <name evidence="10" type="ORF">D174_16670</name>
</gene>
<dbReference type="GO" id="GO:0055085">
    <property type="term" value="P:transmembrane transport"/>
    <property type="evidence" value="ECO:0007669"/>
    <property type="project" value="InterPro"/>
</dbReference>
<feature type="transmembrane region" description="Helical" evidence="8">
    <location>
        <begin position="44"/>
        <end position="69"/>
    </location>
</feature>
<dbReference type="InterPro" id="IPR051789">
    <property type="entry name" value="Bact_Polyamine_Transport"/>
</dbReference>
<evidence type="ECO:0000256" key="7">
    <source>
        <dbReference type="ARBA" id="ARBA00023136"/>
    </source>
</evidence>
<sequence length="251" mass="26997">MYAPIGVLVVFSFNDNAVPALPLTDATTRWYVDAFSNGPLLDSIWASVITAMWTAVISVAIGLSAVLGLQRWGGSRGKGALATLFMSPLVMPYVVLGVSLLMLLRLLGVERSLATVILGHVVLTLPFVVLILQPRLAQIPAALHEASRDLGASEFITFWKVTAPLMAPATFSALLVAFTVSFDEYAVASFVVGERPTFPVYLFSQLRFPQQLPEVMAVAVAALVASLVILVVAETGRRIAENRISPELSEK</sequence>
<comment type="subcellular location">
    <subcellularLocation>
        <location evidence="1 8">Cell membrane</location>
        <topology evidence="1 8">Multi-pass membrane protein</topology>
    </subcellularLocation>
</comment>
<dbReference type="PANTHER" id="PTHR43848">
    <property type="entry name" value="PUTRESCINE TRANSPORT SYSTEM PERMEASE PROTEIN POTI"/>
    <property type="match status" value="1"/>
</dbReference>
<feature type="transmembrane region" description="Helical" evidence="8">
    <location>
        <begin position="169"/>
        <end position="192"/>
    </location>
</feature>
<keyword evidence="6 8" id="KW-1133">Transmembrane helix</keyword>
<dbReference type="eggNOG" id="COG1177">
    <property type="taxonomic scope" value="Bacteria"/>
</dbReference>
<comment type="similarity">
    <text evidence="2">Belongs to the binding-protein-dependent transport system permease family. CysTW subfamily.</text>
</comment>
<dbReference type="KEGG" id="mne:D174_16670"/>
<keyword evidence="3 8" id="KW-0813">Transport</keyword>
<evidence type="ECO:0000256" key="2">
    <source>
        <dbReference type="ARBA" id="ARBA00007069"/>
    </source>
</evidence>
<dbReference type="PANTHER" id="PTHR43848:SF2">
    <property type="entry name" value="PUTRESCINE TRANSPORT SYSTEM PERMEASE PROTEIN POTI"/>
    <property type="match status" value="1"/>
</dbReference>
<evidence type="ECO:0000256" key="5">
    <source>
        <dbReference type="ARBA" id="ARBA00022692"/>
    </source>
</evidence>
<evidence type="ECO:0000313" key="10">
    <source>
        <dbReference type="EMBL" id="AHC26114.1"/>
    </source>
</evidence>
<dbReference type="SUPFAM" id="SSF161098">
    <property type="entry name" value="MetI-like"/>
    <property type="match status" value="1"/>
</dbReference>
<dbReference type="InterPro" id="IPR035906">
    <property type="entry name" value="MetI-like_sf"/>
</dbReference>